<accession>A0A438F4I0</accession>
<dbReference type="InterPro" id="IPR055377">
    <property type="entry name" value="GH3_M"/>
</dbReference>
<comment type="caution">
    <text evidence="5">The sequence shown here is derived from an EMBL/GenBank/DDBJ whole genome shotgun (WGS) entry which is preliminary data.</text>
</comment>
<evidence type="ECO:0000259" key="4">
    <source>
        <dbReference type="Pfam" id="PF23572"/>
    </source>
</evidence>
<name>A0A438F4I0_VITVI</name>
<dbReference type="Pfam" id="PF23572">
    <property type="entry name" value="GH3_C"/>
    <property type="match status" value="1"/>
</dbReference>
<organism evidence="5 6">
    <name type="scientific">Vitis vinifera</name>
    <name type="common">Grape</name>
    <dbReference type="NCBI Taxonomy" id="29760"/>
    <lineage>
        <taxon>Eukaryota</taxon>
        <taxon>Viridiplantae</taxon>
        <taxon>Streptophyta</taxon>
        <taxon>Embryophyta</taxon>
        <taxon>Tracheophyta</taxon>
        <taxon>Spermatophyta</taxon>
        <taxon>Magnoliopsida</taxon>
        <taxon>eudicotyledons</taxon>
        <taxon>Gunneridae</taxon>
        <taxon>Pentapetalae</taxon>
        <taxon>rosids</taxon>
        <taxon>Vitales</taxon>
        <taxon>Vitaceae</taxon>
        <taxon>Viteae</taxon>
        <taxon>Vitis</taxon>
    </lineage>
</organism>
<proteinExistence type="inferred from homology"/>
<evidence type="ECO:0000256" key="2">
    <source>
        <dbReference type="ARBA" id="ARBA00022598"/>
    </source>
</evidence>
<dbReference type="InterPro" id="IPR055378">
    <property type="entry name" value="GH3_C"/>
</dbReference>
<feature type="domain" description="GH3 C-terminal" evidence="4">
    <location>
        <begin position="437"/>
        <end position="557"/>
    </location>
</feature>
<dbReference type="InterPro" id="IPR004993">
    <property type="entry name" value="GH3"/>
</dbReference>
<dbReference type="Proteomes" id="UP000288805">
    <property type="component" value="Unassembled WGS sequence"/>
</dbReference>
<evidence type="ECO:0000256" key="1">
    <source>
        <dbReference type="ARBA" id="ARBA00008068"/>
    </source>
</evidence>
<dbReference type="Pfam" id="PF23571">
    <property type="entry name" value="GH3_M"/>
    <property type="match status" value="1"/>
</dbReference>
<dbReference type="PANTHER" id="PTHR31901">
    <property type="entry name" value="GH3 DOMAIN-CONTAINING PROTEIN"/>
    <property type="match status" value="1"/>
</dbReference>
<dbReference type="GO" id="GO:0016874">
    <property type="term" value="F:ligase activity"/>
    <property type="evidence" value="ECO:0007669"/>
    <property type="project" value="UniProtKB-KW"/>
</dbReference>
<dbReference type="EMBL" id="QGNW01001124">
    <property type="protein sequence ID" value="RVW54919.1"/>
    <property type="molecule type" value="Genomic_DNA"/>
</dbReference>
<keyword evidence="2" id="KW-0436">Ligase</keyword>
<gene>
    <name evidence="5" type="primary">GH3.6_1</name>
    <name evidence="5" type="ORF">CK203_071657</name>
</gene>
<dbReference type="Pfam" id="PF03321">
    <property type="entry name" value="GH3"/>
    <property type="match status" value="1"/>
</dbReference>
<protein>
    <submittedName>
        <fullName evidence="5">Putative indole-3-acetic acid-amido synthetase GH3.6</fullName>
    </submittedName>
</protein>
<sequence length="578" mass="64180">MADGEILKKLEDSTKDAVAVQLQTLHTILQRNGRSSYLQRYGASLDTGSFREAVPLSCYDDYADYIDRMADGGGGDNDGDRPLLSVDPLVCFFNSSGTSSMKPKLIPYFDSPPSKAASHIAHQGSVAILRRLFPPRQSINKVLWFIYAGNVTYTKGGFKAMAASAFPLQSNNKNPSPFLSTSASPREVILGSNVEQQMYCHILCGLRNLDFIDGIRAPYAVGLIRAFALLESKWEQICEDLKCGFPSMEITDIAMRDSVTEVLAGPQLDLSKRIRTICEGKNWGGIVGKLWPNVRYIKCVCTGSMEQYYQKLKYYAGEIPVLGGDYFASECCVGINLDILQPPQLTGYVLLPTAAYFEFLPFNLDEEEIGDDAQETVDFSGVEVGMMYEIVVTTYRGFFRYRLGDVVRVVGFHNTSPEVEFVMRAPKTSAEILTERDLMTAMENFQLVLRTVKMPDVTEFSSFFDLDLIPKQLKIFVEVGGVLQDEKLQELGSVLRRNFSSLEDGLGGVYKLRKGRGEVGPLLVSIVKPGSFNRLLKMATENGAPASQYKPPKIIRNLEIVHFMEGSALLTVSFDSSD</sequence>
<evidence type="ECO:0000313" key="6">
    <source>
        <dbReference type="Proteomes" id="UP000288805"/>
    </source>
</evidence>
<evidence type="ECO:0000313" key="5">
    <source>
        <dbReference type="EMBL" id="RVW54919.1"/>
    </source>
</evidence>
<comment type="similarity">
    <text evidence="1">Belongs to the IAA-amido conjugating enzyme family.</text>
</comment>
<reference evidence="5 6" key="1">
    <citation type="journal article" date="2018" name="PLoS Genet.">
        <title>Population sequencing reveals clonal diversity and ancestral inbreeding in the grapevine cultivar Chardonnay.</title>
        <authorList>
            <person name="Roach M.J."/>
            <person name="Johnson D.L."/>
            <person name="Bohlmann J."/>
            <person name="van Vuuren H.J."/>
            <person name="Jones S.J."/>
            <person name="Pretorius I.S."/>
            <person name="Schmidt S.A."/>
            <person name="Borneman A.R."/>
        </authorList>
    </citation>
    <scope>NUCLEOTIDE SEQUENCE [LARGE SCALE GENOMIC DNA]</scope>
    <source>
        <strain evidence="6">cv. Chardonnay</strain>
        <tissue evidence="5">Leaf</tissue>
    </source>
</reference>
<dbReference type="PANTHER" id="PTHR31901:SF44">
    <property type="entry name" value="INDOLE-3-ACETIC ACID-AMIDO SYNTHETASE GH3.6-RELATED"/>
    <property type="match status" value="1"/>
</dbReference>
<evidence type="ECO:0000259" key="3">
    <source>
        <dbReference type="Pfam" id="PF23571"/>
    </source>
</evidence>
<dbReference type="AlphaFoldDB" id="A0A438F4I0"/>
<feature type="domain" description="GH3 middle" evidence="3">
    <location>
        <begin position="348"/>
        <end position="424"/>
    </location>
</feature>